<feature type="binding site" evidence="8">
    <location>
        <position position="9"/>
    </location>
    <ligand>
        <name>Mg(2+)</name>
        <dbReference type="ChEBI" id="CHEBI:18420"/>
    </ligand>
</feature>
<dbReference type="RefSeq" id="WP_206846356.1">
    <property type="nucleotide sequence ID" value="NZ_CP065956.1"/>
</dbReference>
<dbReference type="NCBIfam" id="TIGR00516">
    <property type="entry name" value="acpS"/>
    <property type="match status" value="1"/>
</dbReference>
<evidence type="ECO:0000256" key="7">
    <source>
        <dbReference type="ARBA" id="ARBA00023160"/>
    </source>
</evidence>
<sequence length="123" mass="13487">MNILGLGIDLVENSRIESLYNRFGEHFLKKIYREAELSYCFSMANPIPHLAARFAAKEAAIKALGSPVAHWKDIEVASRKNSPPTLFFYGNLSKLCLARGVSSVYLSFTHTPLASSAVVILGG</sequence>
<accession>A0ABX7PV89</accession>
<keyword evidence="5 8" id="KW-0460">Magnesium</keyword>
<evidence type="ECO:0000313" key="10">
    <source>
        <dbReference type="EMBL" id="QSR86568.1"/>
    </source>
</evidence>
<dbReference type="EC" id="2.7.8.7" evidence="8"/>
<dbReference type="InterPro" id="IPR002582">
    <property type="entry name" value="ACPS"/>
</dbReference>
<organism evidence="10 11">
    <name type="scientific">Candidatus Methylacidiphilum infernorum</name>
    <dbReference type="NCBI Taxonomy" id="511746"/>
    <lineage>
        <taxon>Bacteria</taxon>
        <taxon>Pseudomonadati</taxon>
        <taxon>Verrucomicrobiota</taxon>
        <taxon>Methylacidiphilae</taxon>
        <taxon>Methylacidiphilales</taxon>
        <taxon>Methylacidiphilaceae</taxon>
        <taxon>Methylacidiphilum (ex Ratnadevi et al. 2023)</taxon>
    </lineage>
</organism>
<keyword evidence="8" id="KW-0963">Cytoplasm</keyword>
<reference evidence="10 11" key="1">
    <citation type="submission" date="2020-12" db="EMBL/GenBank/DDBJ databases">
        <authorList>
            <person name="Awala S.I."/>
            <person name="Gwak J.-H."/>
            <person name="Kim S.-J."/>
            <person name="Rhee S.-K."/>
        </authorList>
    </citation>
    <scope>NUCLEOTIDE SEQUENCE [LARGE SCALE GENOMIC DNA]</scope>
    <source>
        <strain evidence="10 11">IT5</strain>
    </source>
</reference>
<dbReference type="InterPro" id="IPR004568">
    <property type="entry name" value="Ppantetheine-prot_Trfase_dom"/>
</dbReference>
<keyword evidence="6 8" id="KW-0443">Lipid metabolism</keyword>
<evidence type="ECO:0000256" key="3">
    <source>
        <dbReference type="ARBA" id="ARBA00022723"/>
    </source>
</evidence>
<comment type="similarity">
    <text evidence="8">Belongs to the P-Pant transferase superfamily. AcpS family.</text>
</comment>
<keyword evidence="7 8" id="KW-0275">Fatty acid biosynthesis</keyword>
<name>A0ABX7PV89_9BACT</name>
<evidence type="ECO:0000256" key="4">
    <source>
        <dbReference type="ARBA" id="ARBA00022832"/>
    </source>
</evidence>
<evidence type="ECO:0000256" key="1">
    <source>
        <dbReference type="ARBA" id="ARBA00022516"/>
    </source>
</evidence>
<keyword evidence="1 8" id="KW-0444">Lipid biosynthesis</keyword>
<evidence type="ECO:0000256" key="8">
    <source>
        <dbReference type="HAMAP-Rule" id="MF_00101"/>
    </source>
</evidence>
<comment type="function">
    <text evidence="8">Transfers the 4'-phosphopantetheine moiety from coenzyme A to a Ser of acyl-carrier-protein.</text>
</comment>
<dbReference type="HAMAP" id="MF_00101">
    <property type="entry name" value="AcpS"/>
    <property type="match status" value="1"/>
</dbReference>
<feature type="domain" description="4'-phosphopantetheinyl transferase" evidence="9">
    <location>
        <begin position="5"/>
        <end position="101"/>
    </location>
</feature>
<evidence type="ECO:0000313" key="11">
    <source>
        <dbReference type="Proteomes" id="UP000663088"/>
    </source>
</evidence>
<evidence type="ECO:0000256" key="6">
    <source>
        <dbReference type="ARBA" id="ARBA00023098"/>
    </source>
</evidence>
<evidence type="ECO:0000259" key="9">
    <source>
        <dbReference type="Pfam" id="PF01648"/>
    </source>
</evidence>
<dbReference type="Proteomes" id="UP000663088">
    <property type="component" value="Chromosome"/>
</dbReference>
<evidence type="ECO:0000256" key="5">
    <source>
        <dbReference type="ARBA" id="ARBA00022842"/>
    </source>
</evidence>
<keyword evidence="4 8" id="KW-0276">Fatty acid metabolism</keyword>
<keyword evidence="3 8" id="KW-0479">Metal-binding</keyword>
<dbReference type="GO" id="GO:0008897">
    <property type="term" value="F:holo-[acyl-carrier-protein] synthase activity"/>
    <property type="evidence" value="ECO:0007669"/>
    <property type="project" value="UniProtKB-EC"/>
</dbReference>
<dbReference type="EMBL" id="CP065956">
    <property type="protein sequence ID" value="QSR86568.1"/>
    <property type="molecule type" value="Genomic_DNA"/>
</dbReference>
<keyword evidence="11" id="KW-1185">Reference proteome</keyword>
<gene>
    <name evidence="8 10" type="primary">acpS</name>
    <name evidence="10" type="ORF">EM20IM_08775</name>
</gene>
<proteinExistence type="inferred from homology"/>
<dbReference type="NCBIfam" id="TIGR00556">
    <property type="entry name" value="pantethn_trn"/>
    <property type="match status" value="1"/>
</dbReference>
<comment type="subcellular location">
    <subcellularLocation>
        <location evidence="8">Cytoplasm</location>
    </subcellularLocation>
</comment>
<comment type="catalytic activity">
    <reaction evidence="8">
        <text>apo-[ACP] + CoA = holo-[ACP] + adenosine 3',5'-bisphosphate + H(+)</text>
        <dbReference type="Rhea" id="RHEA:12068"/>
        <dbReference type="Rhea" id="RHEA-COMP:9685"/>
        <dbReference type="Rhea" id="RHEA-COMP:9690"/>
        <dbReference type="ChEBI" id="CHEBI:15378"/>
        <dbReference type="ChEBI" id="CHEBI:29999"/>
        <dbReference type="ChEBI" id="CHEBI:57287"/>
        <dbReference type="ChEBI" id="CHEBI:58343"/>
        <dbReference type="ChEBI" id="CHEBI:64479"/>
        <dbReference type="EC" id="2.7.8.7"/>
    </reaction>
</comment>
<protein>
    <recommendedName>
        <fullName evidence="8">Holo-[acyl-carrier-protein] synthase</fullName>
        <shortName evidence="8">Holo-ACP synthase</shortName>
        <ecNumber evidence="8">2.7.8.7</ecNumber>
    </recommendedName>
    <alternativeName>
        <fullName evidence="8">4'-phosphopantetheinyl transferase AcpS</fullName>
    </alternativeName>
</protein>
<comment type="cofactor">
    <cofactor evidence="8">
        <name>Mg(2+)</name>
        <dbReference type="ChEBI" id="CHEBI:18420"/>
    </cofactor>
</comment>
<dbReference type="Gene3D" id="3.90.470.20">
    <property type="entry name" value="4'-phosphopantetheinyl transferase domain"/>
    <property type="match status" value="1"/>
</dbReference>
<dbReference type="InterPro" id="IPR037143">
    <property type="entry name" value="4-PPantetheinyl_Trfase_dom_sf"/>
</dbReference>
<dbReference type="SUPFAM" id="SSF56214">
    <property type="entry name" value="4'-phosphopantetheinyl transferase"/>
    <property type="match status" value="1"/>
</dbReference>
<keyword evidence="2 8" id="KW-0808">Transferase</keyword>
<feature type="binding site" evidence="8">
    <location>
        <position position="58"/>
    </location>
    <ligand>
        <name>Mg(2+)</name>
        <dbReference type="ChEBI" id="CHEBI:18420"/>
    </ligand>
</feature>
<dbReference type="Pfam" id="PF01648">
    <property type="entry name" value="ACPS"/>
    <property type="match status" value="1"/>
</dbReference>
<evidence type="ECO:0000256" key="2">
    <source>
        <dbReference type="ARBA" id="ARBA00022679"/>
    </source>
</evidence>
<dbReference type="InterPro" id="IPR008278">
    <property type="entry name" value="4-PPantetheinyl_Trfase_dom"/>
</dbReference>